<evidence type="ECO:0000256" key="3">
    <source>
        <dbReference type="ARBA" id="ARBA00022833"/>
    </source>
</evidence>
<feature type="domain" description="RING-type" evidence="6">
    <location>
        <begin position="468"/>
        <end position="510"/>
    </location>
</feature>
<dbReference type="AlphaFoldDB" id="A0A7S4W6B8"/>
<evidence type="ECO:0000259" key="7">
    <source>
        <dbReference type="PROSITE" id="PS50199"/>
    </source>
</evidence>
<dbReference type="GO" id="GO:0008270">
    <property type="term" value="F:zinc ion binding"/>
    <property type="evidence" value="ECO:0007669"/>
    <property type="project" value="UniProtKB-KW"/>
</dbReference>
<dbReference type="PANTHER" id="PTHR45931">
    <property type="entry name" value="SI:CH211-59O9.10"/>
    <property type="match status" value="1"/>
</dbReference>
<sequence length="546" mass="59320">MNSASNKSVIKNTNTRKTGSKIMNQEVPIIPCRKCGHLVPSSNMALHQASHCEHEEHAHHVRPATTTAAARTNEEAREGASNVATAVETFACEECHHEIPVMNRVMHYASCHRQQQQQHSSRAEGNESAHDVTAEEEEDDDYVNVDSVEAEEVQQTTTSESLQEETTSATNNAPTQTSTAAAAATSEEEQWACPRCTLLNPVAEIRCDACLYMRHFPSLSPMPSSPHNATTFPGHPFPPLSNNVAAFPGQHLSAANNANTPTGQHQHANTTPTNPTGTAPTPPQFNVQVREVDPRVASALTSASNIVSWSLFGGLLGGPVGAMVGGATAALVDGATRIRAATRARSSDAPPPQPQRMITISTQGTNNNTGRTYRSVQTIRVNPNDHLTNGLLHQLSQTDQRILQMLLMHALQNPNQDIDNMTYDQLLEQFGVGNTQRRGASQEDIDKVPLTKITGEMVQELKEEEIVCNICLEDFKEGEEMRSMDVCCHKFHKECLDRWLSQVASCPVCKKELGGGGGGGDGDHDHGTNENVAVVEERQEQQSSSN</sequence>
<feature type="region of interest" description="Disordered" evidence="5">
    <location>
        <begin position="342"/>
        <end position="370"/>
    </location>
</feature>
<dbReference type="InterPro" id="IPR013083">
    <property type="entry name" value="Znf_RING/FYVE/PHD"/>
</dbReference>
<proteinExistence type="predicted"/>
<dbReference type="GO" id="GO:0006511">
    <property type="term" value="P:ubiquitin-dependent protein catabolic process"/>
    <property type="evidence" value="ECO:0007669"/>
    <property type="project" value="TreeGrafter"/>
</dbReference>
<dbReference type="PANTHER" id="PTHR45931:SF3">
    <property type="entry name" value="RING ZINC FINGER-CONTAINING PROTEIN"/>
    <property type="match status" value="1"/>
</dbReference>
<feature type="compositionally biased region" description="Polar residues" evidence="5">
    <location>
        <begin position="356"/>
        <end position="370"/>
    </location>
</feature>
<accession>A0A7S4W6B8</accession>
<dbReference type="PROSITE" id="PS50089">
    <property type="entry name" value="ZF_RING_2"/>
    <property type="match status" value="1"/>
</dbReference>
<dbReference type="PROSITE" id="PS01358">
    <property type="entry name" value="ZF_RANBP2_1"/>
    <property type="match status" value="1"/>
</dbReference>
<evidence type="ECO:0000256" key="5">
    <source>
        <dbReference type="SAM" id="MobiDB-lite"/>
    </source>
</evidence>
<feature type="compositionally biased region" description="Polar residues" evidence="5">
    <location>
        <begin position="253"/>
        <end position="267"/>
    </location>
</feature>
<feature type="region of interest" description="Disordered" evidence="5">
    <location>
        <begin position="113"/>
        <end position="190"/>
    </location>
</feature>
<evidence type="ECO:0000259" key="6">
    <source>
        <dbReference type="PROSITE" id="PS50089"/>
    </source>
</evidence>
<evidence type="ECO:0008006" key="9">
    <source>
        <dbReference type="Google" id="ProtNLM"/>
    </source>
</evidence>
<feature type="region of interest" description="Disordered" evidence="5">
    <location>
        <begin position="514"/>
        <end position="546"/>
    </location>
</feature>
<dbReference type="SMART" id="SM00547">
    <property type="entry name" value="ZnF_RBZ"/>
    <property type="match status" value="1"/>
</dbReference>
<keyword evidence="1" id="KW-0479">Metal-binding</keyword>
<keyword evidence="2 4" id="KW-0863">Zinc-finger</keyword>
<evidence type="ECO:0000256" key="2">
    <source>
        <dbReference type="ARBA" id="ARBA00022771"/>
    </source>
</evidence>
<dbReference type="Gene3D" id="2.30.30.380">
    <property type="entry name" value="Zn-finger domain of Sec23/24"/>
    <property type="match status" value="1"/>
</dbReference>
<reference evidence="8" key="1">
    <citation type="submission" date="2021-01" db="EMBL/GenBank/DDBJ databases">
        <authorList>
            <person name="Corre E."/>
            <person name="Pelletier E."/>
            <person name="Niang G."/>
            <person name="Scheremetjew M."/>
            <person name="Finn R."/>
            <person name="Kale V."/>
            <person name="Holt S."/>
            <person name="Cochrane G."/>
            <person name="Meng A."/>
            <person name="Brown T."/>
            <person name="Cohen L."/>
        </authorList>
    </citation>
    <scope>NUCLEOTIDE SEQUENCE</scope>
    <source>
        <strain evidence="8">GSO104</strain>
    </source>
</reference>
<name>A0A7S4W6B8_9STRA</name>
<dbReference type="Gene3D" id="3.30.40.10">
    <property type="entry name" value="Zinc/RING finger domain, C3HC4 (zinc finger)"/>
    <property type="match status" value="1"/>
</dbReference>
<keyword evidence="3" id="KW-0862">Zinc</keyword>
<organism evidence="8">
    <name type="scientific">Ditylum brightwellii</name>
    <dbReference type="NCBI Taxonomy" id="49249"/>
    <lineage>
        <taxon>Eukaryota</taxon>
        <taxon>Sar</taxon>
        <taxon>Stramenopiles</taxon>
        <taxon>Ochrophyta</taxon>
        <taxon>Bacillariophyta</taxon>
        <taxon>Mediophyceae</taxon>
        <taxon>Lithodesmiophycidae</taxon>
        <taxon>Lithodesmiales</taxon>
        <taxon>Lithodesmiaceae</taxon>
        <taxon>Ditylum</taxon>
    </lineage>
</organism>
<protein>
    <recommendedName>
        <fullName evidence="9">RanBP-type and C3HC4-type zinc finger-containing protein 1</fullName>
    </recommendedName>
</protein>
<dbReference type="InterPro" id="IPR001876">
    <property type="entry name" value="Znf_RanBP2"/>
</dbReference>
<evidence type="ECO:0000256" key="1">
    <source>
        <dbReference type="ARBA" id="ARBA00022723"/>
    </source>
</evidence>
<feature type="compositionally biased region" description="Basic and acidic residues" evidence="5">
    <location>
        <begin position="121"/>
        <end position="133"/>
    </location>
</feature>
<dbReference type="InterPro" id="IPR051834">
    <property type="entry name" value="RING_finger_E3_ligase"/>
</dbReference>
<dbReference type="Pfam" id="PF13639">
    <property type="entry name" value="zf-RING_2"/>
    <property type="match status" value="1"/>
</dbReference>
<dbReference type="GO" id="GO:0061630">
    <property type="term" value="F:ubiquitin protein ligase activity"/>
    <property type="evidence" value="ECO:0007669"/>
    <property type="project" value="TreeGrafter"/>
</dbReference>
<dbReference type="PROSITE" id="PS50199">
    <property type="entry name" value="ZF_RANBP2_2"/>
    <property type="match status" value="1"/>
</dbReference>
<feature type="region of interest" description="Disordered" evidence="5">
    <location>
        <begin position="253"/>
        <end position="285"/>
    </location>
</feature>
<evidence type="ECO:0000256" key="4">
    <source>
        <dbReference type="PROSITE-ProRule" id="PRU00322"/>
    </source>
</evidence>
<dbReference type="EMBL" id="HBNS01032453">
    <property type="protein sequence ID" value="CAE4627245.1"/>
    <property type="molecule type" value="Transcribed_RNA"/>
</dbReference>
<dbReference type="InterPro" id="IPR001841">
    <property type="entry name" value="Znf_RING"/>
</dbReference>
<feature type="compositionally biased region" description="Low complexity" evidence="5">
    <location>
        <begin position="153"/>
        <end position="185"/>
    </location>
</feature>
<dbReference type="SMART" id="SM00184">
    <property type="entry name" value="RING"/>
    <property type="match status" value="1"/>
</dbReference>
<feature type="compositionally biased region" description="Acidic residues" evidence="5">
    <location>
        <begin position="134"/>
        <end position="152"/>
    </location>
</feature>
<evidence type="ECO:0000313" key="8">
    <source>
        <dbReference type="EMBL" id="CAE4627245.1"/>
    </source>
</evidence>
<dbReference type="SUPFAM" id="SSF57850">
    <property type="entry name" value="RING/U-box"/>
    <property type="match status" value="1"/>
</dbReference>
<feature type="domain" description="RanBP2-type" evidence="7">
    <location>
        <begin position="187"/>
        <end position="210"/>
    </location>
</feature>
<gene>
    <name evidence="8" type="ORF">DBRI00130_LOCUS25422</name>
</gene>
<feature type="compositionally biased region" description="Low complexity" evidence="5">
    <location>
        <begin position="268"/>
        <end position="279"/>
    </location>
</feature>
<dbReference type="GO" id="GO:0005634">
    <property type="term" value="C:nucleus"/>
    <property type="evidence" value="ECO:0007669"/>
    <property type="project" value="TreeGrafter"/>
</dbReference>